<protein>
    <submittedName>
        <fullName evidence="2">Short-chain dehydrogenase/reductase family 16C member 6</fullName>
    </submittedName>
</protein>
<evidence type="ECO:0000256" key="1">
    <source>
        <dbReference type="SAM" id="Phobius"/>
    </source>
</evidence>
<name>A0A5B7ICG2_PORTR</name>
<dbReference type="GO" id="GO:0016616">
    <property type="term" value="F:oxidoreductase activity, acting on the CH-OH group of donors, NAD or NADP as acceptor"/>
    <property type="evidence" value="ECO:0007669"/>
    <property type="project" value="TreeGrafter"/>
</dbReference>
<keyword evidence="1" id="KW-1133">Transmembrane helix</keyword>
<organism evidence="2 3">
    <name type="scientific">Portunus trituberculatus</name>
    <name type="common">Swimming crab</name>
    <name type="synonym">Neptunus trituberculatus</name>
    <dbReference type="NCBI Taxonomy" id="210409"/>
    <lineage>
        <taxon>Eukaryota</taxon>
        <taxon>Metazoa</taxon>
        <taxon>Ecdysozoa</taxon>
        <taxon>Arthropoda</taxon>
        <taxon>Crustacea</taxon>
        <taxon>Multicrustacea</taxon>
        <taxon>Malacostraca</taxon>
        <taxon>Eumalacostraca</taxon>
        <taxon>Eucarida</taxon>
        <taxon>Decapoda</taxon>
        <taxon>Pleocyemata</taxon>
        <taxon>Brachyura</taxon>
        <taxon>Eubrachyura</taxon>
        <taxon>Portunoidea</taxon>
        <taxon>Portunidae</taxon>
        <taxon>Portuninae</taxon>
        <taxon>Portunus</taxon>
    </lineage>
</organism>
<proteinExistence type="predicted"/>
<dbReference type="Proteomes" id="UP000324222">
    <property type="component" value="Unassembled WGS sequence"/>
</dbReference>
<dbReference type="Gene3D" id="3.40.50.720">
    <property type="entry name" value="NAD(P)-binding Rossmann-like Domain"/>
    <property type="match status" value="1"/>
</dbReference>
<dbReference type="Pfam" id="PF00106">
    <property type="entry name" value="adh_short"/>
    <property type="match status" value="1"/>
</dbReference>
<dbReference type="InterPro" id="IPR002347">
    <property type="entry name" value="SDR_fam"/>
</dbReference>
<dbReference type="OrthoDB" id="10253736at2759"/>
<dbReference type="PANTHER" id="PTHR24322:SF748">
    <property type="entry name" value="FI23927P1-RELATED"/>
    <property type="match status" value="1"/>
</dbReference>
<dbReference type="PANTHER" id="PTHR24322">
    <property type="entry name" value="PKSB"/>
    <property type="match status" value="1"/>
</dbReference>
<comment type="caution">
    <text evidence="2">The sequence shown here is derived from an EMBL/GenBank/DDBJ whole genome shotgun (WGS) entry which is preliminary data.</text>
</comment>
<feature type="transmembrane region" description="Helical" evidence="1">
    <location>
        <begin position="12"/>
        <end position="36"/>
    </location>
</feature>
<dbReference type="GO" id="GO:0005811">
    <property type="term" value="C:lipid droplet"/>
    <property type="evidence" value="ECO:0007669"/>
    <property type="project" value="TreeGrafter"/>
</dbReference>
<evidence type="ECO:0000313" key="3">
    <source>
        <dbReference type="Proteomes" id="UP000324222"/>
    </source>
</evidence>
<keyword evidence="1" id="KW-0812">Transmembrane</keyword>
<evidence type="ECO:0000313" key="2">
    <source>
        <dbReference type="EMBL" id="MPC79569.1"/>
    </source>
</evidence>
<keyword evidence="3" id="KW-1185">Reference proteome</keyword>
<keyword evidence="1" id="KW-0472">Membrane</keyword>
<dbReference type="InterPro" id="IPR036291">
    <property type="entry name" value="NAD(P)-bd_dom_sf"/>
</dbReference>
<accession>A0A5B7ICG2</accession>
<dbReference type="EMBL" id="VSRR010051470">
    <property type="protein sequence ID" value="MPC79569.1"/>
    <property type="molecule type" value="Genomic_DNA"/>
</dbReference>
<reference evidence="2 3" key="1">
    <citation type="submission" date="2019-05" db="EMBL/GenBank/DDBJ databases">
        <title>Another draft genome of Portunus trituberculatus and its Hox gene families provides insights of decapod evolution.</title>
        <authorList>
            <person name="Jeong J.-H."/>
            <person name="Song I."/>
            <person name="Kim S."/>
            <person name="Choi T."/>
            <person name="Kim D."/>
            <person name="Ryu S."/>
            <person name="Kim W."/>
        </authorList>
    </citation>
    <scope>NUCLEOTIDE SEQUENCE [LARGE SCALE GENOMIC DNA]</scope>
    <source>
        <tissue evidence="2">Muscle</tissue>
    </source>
</reference>
<dbReference type="SUPFAM" id="SSF51735">
    <property type="entry name" value="NAD(P)-binding Rossmann-fold domains"/>
    <property type="match status" value="1"/>
</dbReference>
<gene>
    <name evidence="2" type="primary">Sdr16c6_0</name>
    <name evidence="2" type="ORF">E2C01_074101</name>
</gene>
<dbReference type="AlphaFoldDB" id="A0A5B7ICG2"/>
<sequence length="99" mass="10863">MSAVDILEMVAMLGMAILALISSIFYGLYSLLYSMVPKKFRVKDIKGQVVLVTGGGSGIGRLLCLKLARKGARVVTWDVNKAGECCLFLIPFNTETHFY</sequence>